<keyword evidence="7 10" id="KW-1133">Transmembrane helix</keyword>
<protein>
    <recommendedName>
        <fullName evidence="9 10">Polyprenol-phosphate-mannose--protein mannosyltransferase</fullName>
        <ecNumber evidence="10">2.4.1.-</ecNumber>
    </recommendedName>
</protein>
<comment type="similarity">
    <text evidence="3 10">Belongs to the glycosyltransferase 39 family.</text>
</comment>
<dbReference type="Pfam" id="PF02366">
    <property type="entry name" value="PMT"/>
    <property type="match status" value="1"/>
</dbReference>
<evidence type="ECO:0000256" key="3">
    <source>
        <dbReference type="ARBA" id="ARBA00007222"/>
    </source>
</evidence>
<dbReference type="PANTHER" id="PTHR10050:SF46">
    <property type="entry name" value="PROTEIN O-MANNOSYL-TRANSFERASE 2"/>
    <property type="match status" value="1"/>
</dbReference>
<evidence type="ECO:0000256" key="6">
    <source>
        <dbReference type="ARBA" id="ARBA00022692"/>
    </source>
</evidence>
<evidence type="ECO:0000259" key="12">
    <source>
        <dbReference type="Pfam" id="PF16192"/>
    </source>
</evidence>
<keyword evidence="10" id="KW-1003">Cell membrane</keyword>
<organism evidence="13 14">
    <name type="scientific">Propioniciclava soli</name>
    <dbReference type="NCBI Taxonomy" id="2775081"/>
    <lineage>
        <taxon>Bacteria</taxon>
        <taxon>Bacillati</taxon>
        <taxon>Actinomycetota</taxon>
        <taxon>Actinomycetes</taxon>
        <taxon>Propionibacteriales</taxon>
        <taxon>Propionibacteriaceae</taxon>
        <taxon>Propioniciclava</taxon>
    </lineage>
</organism>
<feature type="transmembrane region" description="Helical" evidence="10">
    <location>
        <begin position="445"/>
        <end position="468"/>
    </location>
</feature>
<evidence type="ECO:0000256" key="4">
    <source>
        <dbReference type="ARBA" id="ARBA00022676"/>
    </source>
</evidence>
<dbReference type="InterPro" id="IPR032421">
    <property type="entry name" value="PMT_4TMC"/>
</dbReference>
<comment type="pathway">
    <text evidence="2 10">Protein modification; protein glycosylation.</text>
</comment>
<dbReference type="Proteomes" id="UP001434337">
    <property type="component" value="Chromosome"/>
</dbReference>
<evidence type="ECO:0000259" key="11">
    <source>
        <dbReference type="Pfam" id="PF02366"/>
    </source>
</evidence>
<evidence type="ECO:0000256" key="7">
    <source>
        <dbReference type="ARBA" id="ARBA00022989"/>
    </source>
</evidence>
<evidence type="ECO:0000256" key="5">
    <source>
        <dbReference type="ARBA" id="ARBA00022679"/>
    </source>
</evidence>
<comment type="function">
    <text evidence="10">Protein O-mannosyltransferase that catalyzes the transfer of a single mannose residue from a polyprenol phospho-mannosyl lipidic donor to the hydroxyl group of selected serine and threonine residues in acceptor proteins.</text>
</comment>
<dbReference type="RefSeq" id="WP_342373586.1">
    <property type="nucleotide sequence ID" value="NZ_CP115965.1"/>
</dbReference>
<evidence type="ECO:0000256" key="2">
    <source>
        <dbReference type="ARBA" id="ARBA00004922"/>
    </source>
</evidence>
<feature type="transmembrane region" description="Helical" evidence="10">
    <location>
        <begin position="169"/>
        <end position="188"/>
    </location>
</feature>
<feature type="transmembrane region" description="Helical" evidence="10">
    <location>
        <begin position="146"/>
        <end position="163"/>
    </location>
</feature>
<feature type="transmembrane region" description="Helical" evidence="10">
    <location>
        <begin position="21"/>
        <end position="41"/>
    </location>
</feature>
<evidence type="ECO:0000256" key="8">
    <source>
        <dbReference type="ARBA" id="ARBA00023136"/>
    </source>
</evidence>
<evidence type="ECO:0000256" key="10">
    <source>
        <dbReference type="RuleBase" id="RU367007"/>
    </source>
</evidence>
<dbReference type="Pfam" id="PF16192">
    <property type="entry name" value="PMT_4TMC"/>
    <property type="match status" value="1"/>
</dbReference>
<dbReference type="InterPro" id="IPR027005">
    <property type="entry name" value="PMT-like"/>
</dbReference>
<evidence type="ECO:0000256" key="9">
    <source>
        <dbReference type="ARBA" id="ARBA00093617"/>
    </source>
</evidence>
<keyword evidence="6 10" id="KW-0812">Transmembrane</keyword>
<evidence type="ECO:0000313" key="13">
    <source>
        <dbReference type="EMBL" id="WZX00257.1"/>
    </source>
</evidence>
<dbReference type="InterPro" id="IPR003342">
    <property type="entry name" value="ArnT-like_N"/>
</dbReference>
<keyword evidence="8 10" id="KW-0472">Membrane</keyword>
<dbReference type="GO" id="GO:0016757">
    <property type="term" value="F:glycosyltransferase activity"/>
    <property type="evidence" value="ECO:0007669"/>
    <property type="project" value="UniProtKB-KW"/>
</dbReference>
<feature type="domain" description="ArnT-like N-terminal" evidence="11">
    <location>
        <begin position="32"/>
        <end position="252"/>
    </location>
</feature>
<reference evidence="13 14" key="1">
    <citation type="journal article" date="2023" name="Environ Microbiome">
        <title>A coral-associated actinobacterium mitigates coral bleaching under heat stress.</title>
        <authorList>
            <person name="Li J."/>
            <person name="Zou Y."/>
            <person name="Li Q."/>
            <person name="Zhang J."/>
            <person name="Bourne D.G."/>
            <person name="Lyu Y."/>
            <person name="Liu C."/>
            <person name="Zhang S."/>
        </authorList>
    </citation>
    <scope>NUCLEOTIDE SEQUENCE [LARGE SCALE GENOMIC DNA]</scope>
    <source>
        <strain evidence="13 14">SCSIO 13291</strain>
    </source>
</reference>
<sequence length="521" mass="57300">MPERRRPAAIERLRAWQPTDELASWGVTIGIAALAFFLRLVNVARPENKLVFDESYYAKEAWSLLQYGYEGTWAEGANAQILTGDLSGLSDRASFVVHPPLGKWLIAFGEYLFGMNSFGWRIVAVVFGALLVAATIRLARRVSRSTLVGATAGILLTFDGLAFTMSRIALLDIFQATFLVMAVAAVVADRDHARHRLADAMERRGLTSLAGTFGPMVWWRPWRWTAGVLFGCAAACKWNSIFVLAVFGIVSVLWDVGARRLAGAGFRSWLALVLDGLPAFVAMVVTAALTYLATWTRWLQTTGGWGRGWGADHPDDPWVSAFGQGLASLLNYHRDIFNFHTGSYIREQTHPYDAHPAGWLLMLRPTGIDAVNDIAPGTDGCLGPDNCLRVISGMGTPVLWWMAAIALVVAIVWWVAGRDWRFGVPVLGALATYLPWFASTDRPTFFFYAITIIPFTCIALAMVLGLVVGPVDGPGRRRGGIIAGVAVGLVVANFAYLYPVLTDQLLPHPDWLARMWLRSWI</sequence>
<dbReference type="EC" id="2.4.1.-" evidence="10"/>
<feature type="transmembrane region" description="Helical" evidence="10">
    <location>
        <begin position="480"/>
        <end position="501"/>
    </location>
</feature>
<gene>
    <name evidence="13" type="ORF">PCC79_03180</name>
</gene>
<feature type="transmembrane region" description="Helical" evidence="10">
    <location>
        <begin position="269"/>
        <end position="293"/>
    </location>
</feature>
<keyword evidence="14" id="KW-1185">Reference proteome</keyword>
<feature type="domain" description="Protein O-mannosyl-transferase C-terminal four TM" evidence="12">
    <location>
        <begin position="329"/>
        <end position="520"/>
    </location>
</feature>
<dbReference type="PANTHER" id="PTHR10050">
    <property type="entry name" value="DOLICHYL-PHOSPHATE-MANNOSE--PROTEIN MANNOSYLTRANSFERASE"/>
    <property type="match status" value="1"/>
</dbReference>
<dbReference type="EMBL" id="CP115965">
    <property type="protein sequence ID" value="WZX00257.1"/>
    <property type="molecule type" value="Genomic_DNA"/>
</dbReference>
<keyword evidence="5 10" id="KW-0808">Transferase</keyword>
<feature type="transmembrane region" description="Helical" evidence="10">
    <location>
        <begin position="238"/>
        <end position="257"/>
    </location>
</feature>
<evidence type="ECO:0000313" key="14">
    <source>
        <dbReference type="Proteomes" id="UP001434337"/>
    </source>
</evidence>
<feature type="transmembrane region" description="Helical" evidence="10">
    <location>
        <begin position="398"/>
        <end position="415"/>
    </location>
</feature>
<proteinExistence type="inferred from homology"/>
<accession>A0ABZ3CE41</accession>
<feature type="transmembrane region" description="Helical" evidence="10">
    <location>
        <begin position="118"/>
        <end position="139"/>
    </location>
</feature>
<name>A0ABZ3CE41_9ACTN</name>
<comment type="subcellular location">
    <subcellularLocation>
        <location evidence="10">Cell membrane</location>
    </subcellularLocation>
    <subcellularLocation>
        <location evidence="1">Endomembrane system</location>
        <topology evidence="1">Multi-pass membrane protein</topology>
    </subcellularLocation>
</comment>
<evidence type="ECO:0000256" key="1">
    <source>
        <dbReference type="ARBA" id="ARBA00004127"/>
    </source>
</evidence>
<keyword evidence="4 10" id="KW-0328">Glycosyltransferase</keyword>